<dbReference type="Proteomes" id="UP000323136">
    <property type="component" value="Unassembled WGS sequence"/>
</dbReference>
<name>A0A5S5DSC1_9FLAO</name>
<evidence type="ECO:0000313" key="3">
    <source>
        <dbReference type="EMBL" id="TYP98830.1"/>
    </source>
</evidence>
<dbReference type="OrthoDB" id="947434at2"/>
<feature type="signal peptide" evidence="1">
    <location>
        <begin position="1"/>
        <end position="19"/>
    </location>
</feature>
<dbReference type="InterPro" id="IPR025665">
    <property type="entry name" value="Beta-barrel_OMP_2"/>
</dbReference>
<gene>
    <name evidence="3" type="ORF">C7447_102146</name>
</gene>
<sequence>MKKLLLSIAMVAFGLTANAQEVKFGAKAGLNIANVSGDVENNDARTSFHVGGVAEIKISDKFSLQPELVYSAQGLTSELEETFDDGTNVVTIKADGTLKLDYLNVPVIAKYYVAEGLSLEAGPQIGFLLSAKQKVEFEGESDEQDVKDNFSSIDFGLNFGAGYKLENGLNFGARYNLGLTNVLDTEGDESVKNGVFQISVGYFF</sequence>
<accession>A0A5S5DSC1</accession>
<dbReference type="AlphaFoldDB" id="A0A5S5DSC1"/>
<reference evidence="3 4" key="1">
    <citation type="submission" date="2019-07" db="EMBL/GenBank/DDBJ databases">
        <title>Genomic Encyclopedia of Type Strains, Phase IV (KMG-IV): sequencing the most valuable type-strain genomes for metagenomic binning, comparative biology and taxonomic classification.</title>
        <authorList>
            <person name="Goeker M."/>
        </authorList>
    </citation>
    <scope>NUCLEOTIDE SEQUENCE [LARGE SCALE GENOMIC DNA]</scope>
    <source>
        <strain evidence="3 4">DSM 18961</strain>
    </source>
</reference>
<keyword evidence="4" id="KW-1185">Reference proteome</keyword>
<proteinExistence type="predicted"/>
<dbReference type="EMBL" id="VNIA01000002">
    <property type="protein sequence ID" value="TYP98830.1"/>
    <property type="molecule type" value="Genomic_DNA"/>
</dbReference>
<evidence type="ECO:0000313" key="4">
    <source>
        <dbReference type="Proteomes" id="UP000323136"/>
    </source>
</evidence>
<feature type="domain" description="Outer membrane protein beta-barrel" evidence="2">
    <location>
        <begin position="19"/>
        <end position="183"/>
    </location>
</feature>
<organism evidence="3 4">
    <name type="scientific">Tenacibaculum adriaticum</name>
    <dbReference type="NCBI Taxonomy" id="413713"/>
    <lineage>
        <taxon>Bacteria</taxon>
        <taxon>Pseudomonadati</taxon>
        <taxon>Bacteroidota</taxon>
        <taxon>Flavobacteriia</taxon>
        <taxon>Flavobacteriales</taxon>
        <taxon>Flavobacteriaceae</taxon>
        <taxon>Tenacibaculum</taxon>
    </lineage>
</organism>
<evidence type="ECO:0000259" key="2">
    <source>
        <dbReference type="Pfam" id="PF13568"/>
    </source>
</evidence>
<feature type="chain" id="PRO_5024272783" evidence="1">
    <location>
        <begin position="20"/>
        <end position="204"/>
    </location>
</feature>
<dbReference type="RefSeq" id="WP_148869639.1">
    <property type="nucleotide sequence ID" value="NZ_VNIA01000002.1"/>
</dbReference>
<keyword evidence="1" id="KW-0732">Signal</keyword>
<comment type="caution">
    <text evidence="3">The sequence shown here is derived from an EMBL/GenBank/DDBJ whole genome shotgun (WGS) entry which is preliminary data.</text>
</comment>
<dbReference type="SUPFAM" id="SSF56935">
    <property type="entry name" value="Porins"/>
    <property type="match status" value="1"/>
</dbReference>
<dbReference type="Gene3D" id="2.40.160.60">
    <property type="entry name" value="Outer membrane protein transport protein (OMPP1/FadL/TodX)"/>
    <property type="match status" value="1"/>
</dbReference>
<protein>
    <submittedName>
        <fullName evidence="3">Outer membrane protein with beta-barrel domain</fullName>
    </submittedName>
</protein>
<evidence type="ECO:0000256" key="1">
    <source>
        <dbReference type="SAM" id="SignalP"/>
    </source>
</evidence>
<dbReference type="Pfam" id="PF13568">
    <property type="entry name" value="OMP_b-brl_2"/>
    <property type="match status" value="1"/>
</dbReference>